<keyword evidence="2" id="KW-1185">Reference proteome</keyword>
<dbReference type="EMBL" id="MU006747">
    <property type="protein sequence ID" value="KAF2622200.1"/>
    <property type="molecule type" value="Genomic_DNA"/>
</dbReference>
<gene>
    <name evidence="1" type="ORF">BU25DRAFT_217480</name>
</gene>
<evidence type="ECO:0000313" key="2">
    <source>
        <dbReference type="Proteomes" id="UP000799754"/>
    </source>
</evidence>
<accession>A0ACB6RJW6</accession>
<organism evidence="1 2">
    <name type="scientific">Macroventuria anomochaeta</name>
    <dbReference type="NCBI Taxonomy" id="301207"/>
    <lineage>
        <taxon>Eukaryota</taxon>
        <taxon>Fungi</taxon>
        <taxon>Dikarya</taxon>
        <taxon>Ascomycota</taxon>
        <taxon>Pezizomycotina</taxon>
        <taxon>Dothideomycetes</taxon>
        <taxon>Pleosporomycetidae</taxon>
        <taxon>Pleosporales</taxon>
        <taxon>Pleosporineae</taxon>
        <taxon>Didymellaceae</taxon>
        <taxon>Macroventuria</taxon>
    </lineage>
</organism>
<comment type="caution">
    <text evidence="1">The sequence shown here is derived from an EMBL/GenBank/DDBJ whole genome shotgun (WGS) entry which is preliminary data.</text>
</comment>
<proteinExistence type="predicted"/>
<evidence type="ECO:0000313" key="1">
    <source>
        <dbReference type="EMBL" id="KAF2622200.1"/>
    </source>
</evidence>
<protein>
    <submittedName>
        <fullName evidence="1">Uncharacterized protein</fullName>
    </submittedName>
</protein>
<dbReference type="Proteomes" id="UP000799754">
    <property type="component" value="Unassembled WGS sequence"/>
</dbReference>
<sequence length="150" mass="16920">MPRHTPSTSLLEPQHHVYHAARIYAMKPGYPVLESFAFNAPDDIRIIRQPDLSLAPCDCMNKHPDLGFQGLVARAVQQFQKASHAMFCVTTEYKQFQPCGSWNPCQLSLTELGWKCATSGKMVNQLREFTVSNKRDCSELARQPYCASVS</sequence>
<name>A0ACB6RJW6_9PLEO</name>
<reference evidence="1" key="1">
    <citation type="journal article" date="2020" name="Stud. Mycol.">
        <title>101 Dothideomycetes genomes: a test case for predicting lifestyles and emergence of pathogens.</title>
        <authorList>
            <person name="Haridas S."/>
            <person name="Albert R."/>
            <person name="Binder M."/>
            <person name="Bloem J."/>
            <person name="Labutti K."/>
            <person name="Salamov A."/>
            <person name="Andreopoulos B."/>
            <person name="Baker S."/>
            <person name="Barry K."/>
            <person name="Bills G."/>
            <person name="Bluhm B."/>
            <person name="Cannon C."/>
            <person name="Castanera R."/>
            <person name="Culley D."/>
            <person name="Daum C."/>
            <person name="Ezra D."/>
            <person name="Gonzalez J."/>
            <person name="Henrissat B."/>
            <person name="Kuo A."/>
            <person name="Liang C."/>
            <person name="Lipzen A."/>
            <person name="Lutzoni F."/>
            <person name="Magnuson J."/>
            <person name="Mondo S."/>
            <person name="Nolan M."/>
            <person name="Ohm R."/>
            <person name="Pangilinan J."/>
            <person name="Park H.-J."/>
            <person name="Ramirez L."/>
            <person name="Alfaro M."/>
            <person name="Sun H."/>
            <person name="Tritt A."/>
            <person name="Yoshinaga Y."/>
            <person name="Zwiers L.-H."/>
            <person name="Turgeon B."/>
            <person name="Goodwin S."/>
            <person name="Spatafora J."/>
            <person name="Crous P."/>
            <person name="Grigoriev I."/>
        </authorList>
    </citation>
    <scope>NUCLEOTIDE SEQUENCE</scope>
    <source>
        <strain evidence="1">CBS 525.71</strain>
    </source>
</reference>